<evidence type="ECO:0000259" key="1">
    <source>
        <dbReference type="Pfam" id="PF00535"/>
    </source>
</evidence>
<keyword evidence="6" id="KW-1185">Reference proteome</keyword>
<evidence type="ECO:0000313" key="4">
    <source>
        <dbReference type="EMBL" id="RYT71026.1"/>
    </source>
</evidence>
<accession>A0A415RWL3</accession>
<dbReference type="GO" id="GO:0016740">
    <property type="term" value="F:transferase activity"/>
    <property type="evidence" value="ECO:0007669"/>
    <property type="project" value="UniProtKB-KW"/>
</dbReference>
<dbReference type="KEGG" id="beg:INE88_01216"/>
<dbReference type="Pfam" id="PF00535">
    <property type="entry name" value="Glycos_transf_2"/>
    <property type="match status" value="1"/>
</dbReference>
<dbReference type="Gene3D" id="3.90.550.10">
    <property type="entry name" value="Spore Coat Polysaccharide Biosynthesis Protein SpsA, Chain A"/>
    <property type="match status" value="1"/>
</dbReference>
<evidence type="ECO:0000313" key="3">
    <source>
        <dbReference type="EMBL" id="QUT44425.1"/>
    </source>
</evidence>
<dbReference type="EMBL" id="RCXL01000024">
    <property type="protein sequence ID" value="RYT71026.1"/>
    <property type="molecule type" value="Genomic_DNA"/>
</dbReference>
<dbReference type="SUPFAM" id="SSF53448">
    <property type="entry name" value="Nucleotide-diphospho-sugar transferases"/>
    <property type="match status" value="1"/>
</dbReference>
<reference evidence="2 6" key="1">
    <citation type="journal article" date="2019" name="Nat. Med.">
        <title>A library of human gut bacterial isolates paired with longitudinal multiomics data enables mechanistic microbiome research.</title>
        <authorList>
            <person name="Poyet M."/>
            <person name="Groussin M."/>
            <person name="Gibbons S.M."/>
            <person name="Avila-Pacheco J."/>
            <person name="Jiang X."/>
            <person name="Kearney S.M."/>
            <person name="Perrotta A.R."/>
            <person name="Berdy B."/>
            <person name="Zhao S."/>
            <person name="Lieberman T.D."/>
            <person name="Swanson P.K."/>
            <person name="Smith M."/>
            <person name="Roesemann S."/>
            <person name="Alexander J.E."/>
            <person name="Rich S.A."/>
            <person name="Livny J."/>
            <person name="Vlamakis H."/>
            <person name="Clish C."/>
            <person name="Bullock K."/>
            <person name="Deik A."/>
            <person name="Scott J."/>
            <person name="Pierce K.A."/>
            <person name="Xavier R.J."/>
            <person name="Alm E.J."/>
        </authorList>
    </citation>
    <scope>NUCLEOTIDE SEQUENCE [LARGE SCALE GENOMIC DNA]</scope>
    <source>
        <strain evidence="2 6">BIOML-A1</strain>
    </source>
</reference>
<evidence type="ECO:0000313" key="6">
    <source>
        <dbReference type="Proteomes" id="UP000335496"/>
    </source>
</evidence>
<evidence type="ECO:0000313" key="5">
    <source>
        <dbReference type="Proteomes" id="UP000291917"/>
    </source>
</evidence>
<reference evidence="4 5" key="2">
    <citation type="journal article" date="2019" name="Science, e1252229">
        <title>Invertible promoters mediate bacterial phase variation, antibiotic resistance, and host adaptation in the gut.</title>
        <authorList>
            <person name="Jiang X."/>
            <person name="Hall A.B."/>
            <person name="Arthur T.D."/>
            <person name="Plichta D.R."/>
            <person name="Covington C.T."/>
            <person name="Poyet M."/>
            <person name="Crothers J."/>
            <person name="Moses P.L."/>
            <person name="Tolonen A.C."/>
            <person name="Vlamakis H."/>
            <person name="Alm E.J."/>
            <person name="Xavier R.J."/>
        </authorList>
    </citation>
    <scope>NUCLEOTIDE SEQUENCE [LARGE SCALE GENOMIC DNA]</scope>
    <source>
        <strain evidence="4">Bj_0095</strain>
        <strain evidence="5">bj_0095</strain>
    </source>
</reference>
<feature type="domain" description="Glycosyltransferase 2-like" evidence="1">
    <location>
        <begin position="27"/>
        <end position="118"/>
    </location>
</feature>
<organism evidence="4 5">
    <name type="scientific">Bacteroides eggerthii</name>
    <dbReference type="NCBI Taxonomy" id="28111"/>
    <lineage>
        <taxon>Bacteria</taxon>
        <taxon>Pseudomonadati</taxon>
        <taxon>Bacteroidota</taxon>
        <taxon>Bacteroidia</taxon>
        <taxon>Bacteroidales</taxon>
        <taxon>Bacteroidaceae</taxon>
        <taxon>Bacteroides</taxon>
    </lineage>
</organism>
<dbReference type="Proteomes" id="UP000679226">
    <property type="component" value="Chromosome"/>
</dbReference>
<sequence>MNLEVLLSCMYQEDMGIAVRARVQSDLLIINQCNKNGIDEVTDGVHHIRMISSTERGLSKSRNMALENACGDICLICDDDEIFEEGYKDAIIKVFEQMPKADVITFALHHPQRKFPNHCKKLGYIGALKSCSFQIAFRREKVLEKNIRFDVKMGSGTGNGGGEENKFLMDCLRSGLKLWYVPVLIATVGQSNSQWFKGHTDQFFRNRGWVNRRLLGLIGAWAYAFYYSVVKHPHYKKDNSFLHALYYQIAGTFEKR</sequence>
<dbReference type="InterPro" id="IPR001173">
    <property type="entry name" value="Glyco_trans_2-like"/>
</dbReference>
<dbReference type="Proteomes" id="UP000335496">
    <property type="component" value="Unassembled WGS sequence"/>
</dbReference>
<name>A0A415RWL3_9BACE</name>
<dbReference type="InterPro" id="IPR029044">
    <property type="entry name" value="Nucleotide-diphossugar_trans"/>
</dbReference>
<dbReference type="EMBL" id="CP072227">
    <property type="protein sequence ID" value="QUT44425.1"/>
    <property type="molecule type" value="Genomic_DNA"/>
</dbReference>
<dbReference type="Proteomes" id="UP000291917">
    <property type="component" value="Unassembled WGS sequence"/>
</dbReference>
<gene>
    <name evidence="4" type="ORF">EAJ03_14530</name>
    <name evidence="2" type="ORF">F2Z23_14730</name>
    <name evidence="3" type="ORF">INE88_01216</name>
</gene>
<dbReference type="AlphaFoldDB" id="A0A415RWL3"/>
<reference evidence="3" key="3">
    <citation type="journal article" date="2021" name="PLoS Genet.">
        <title>Mobile Type VI secretion system loci of the gut Bacteroidales display extensive intra-ecosystem transfer, multi-species spread and geographical clustering.</title>
        <authorList>
            <person name="Garcia-Bayona L."/>
            <person name="Coyne M.J."/>
            <person name="Comstock L.E."/>
        </authorList>
    </citation>
    <scope>NUCLEOTIDE SEQUENCE</scope>
    <source>
        <strain evidence="3">CL11T00C20</strain>
    </source>
</reference>
<dbReference type="CDD" id="cd00761">
    <property type="entry name" value="Glyco_tranf_GTA_type"/>
    <property type="match status" value="1"/>
</dbReference>
<keyword evidence="4" id="KW-0808">Transferase</keyword>
<proteinExistence type="predicted"/>
<evidence type="ECO:0000313" key="2">
    <source>
        <dbReference type="EMBL" id="KAA5271638.1"/>
    </source>
</evidence>
<dbReference type="RefSeq" id="WP_021939710.1">
    <property type="nucleotide sequence ID" value="NZ_CP072227.1"/>
</dbReference>
<protein>
    <submittedName>
        <fullName evidence="3">Glycosyl transferase family 2</fullName>
    </submittedName>
    <submittedName>
        <fullName evidence="4">Glycosyltransferase</fullName>
    </submittedName>
</protein>
<dbReference type="EMBL" id="VVZX01000022">
    <property type="protein sequence ID" value="KAA5271638.1"/>
    <property type="molecule type" value="Genomic_DNA"/>
</dbReference>